<accession>A0A9E9A5P7</accession>
<protein>
    <submittedName>
        <fullName evidence="1">Uncharacterized protein</fullName>
    </submittedName>
</protein>
<keyword evidence="2" id="KW-1185">Reference proteome</keyword>
<evidence type="ECO:0000313" key="1">
    <source>
        <dbReference type="EMBL" id="WAE39458.1"/>
    </source>
</evidence>
<dbReference type="EMBL" id="OP880252">
    <property type="protein sequence ID" value="WAE39458.1"/>
    <property type="molecule type" value="Genomic_DNA"/>
</dbReference>
<organism evidence="1 2">
    <name type="scientific">Methanophagales virus GBV301</name>
    <dbReference type="NCBI Taxonomy" id="2999280"/>
    <lineage>
        <taxon>Viruses</taxon>
        <taxon>Duplodnaviria</taxon>
        <taxon>Heunggongvirae</taxon>
        <taxon>Uroviricota</taxon>
        <taxon>Caudoviricetes</taxon>
        <taxon>Nakonvirales</taxon>
        <taxon>Ekchuahviridae</taxon>
        <taxon>Kukulkanvirus</taxon>
        <taxon>Kukulkanvirus guaymasense</taxon>
    </lineage>
</organism>
<sequence length="81" mass="9822">MKRMKRKIKLIRTRRRHTCEVCGSVIKKGEKAFAISVTLSPHQRRPEKYYYHYREGMSEEEISQMTFSEIRNKVCFHEEDV</sequence>
<proteinExistence type="predicted"/>
<gene>
    <name evidence="1" type="ORF">LDLAKGPJ_00034</name>
</gene>
<evidence type="ECO:0000313" key="2">
    <source>
        <dbReference type="Proteomes" id="UP001156259"/>
    </source>
</evidence>
<name>A0A9E9A5P7_9CAUD</name>
<reference evidence="1 2" key="1">
    <citation type="submission" date="2022-10" db="EMBL/GenBank/DDBJ databases">
        <title>Evolutionary Diversification of Methanotrophic Ca. Methanophagales (ANME-1) and Their Expansive Virome.</title>
        <authorList>
            <person name="Laso-Perez R."/>
            <person name="Wu F."/>
            <person name="Cremiere A."/>
            <person name="Speth D.R."/>
            <person name="Magyar J.S."/>
            <person name="Krupovic M."/>
            <person name="Orphan V.J."/>
        </authorList>
    </citation>
    <scope>NUCLEOTIDE SEQUENCE [LARGE SCALE GENOMIC DNA]</scope>
</reference>
<dbReference type="Proteomes" id="UP001156259">
    <property type="component" value="Segment"/>
</dbReference>